<keyword evidence="2" id="KW-0472">Membrane</keyword>
<gene>
    <name evidence="4" type="ORF">IAG42_22170</name>
</gene>
<evidence type="ECO:0000313" key="5">
    <source>
        <dbReference type="Proteomes" id="UP000516428"/>
    </source>
</evidence>
<feature type="region of interest" description="Disordered" evidence="1">
    <location>
        <begin position="24"/>
        <end position="46"/>
    </location>
</feature>
<reference evidence="4 5" key="1">
    <citation type="submission" date="2020-09" db="EMBL/GenBank/DDBJ databases">
        <title>A novel species.</title>
        <authorList>
            <person name="Gao J."/>
        </authorList>
    </citation>
    <scope>NUCLEOTIDE SEQUENCE [LARGE SCALE GENOMIC DNA]</scope>
    <source>
        <strain evidence="4 5">CRXT-Y-14</strain>
    </source>
</reference>
<feature type="compositionally biased region" description="Acidic residues" evidence="1">
    <location>
        <begin position="191"/>
        <end position="202"/>
    </location>
</feature>
<accession>A0A7H1BBB3</accession>
<keyword evidence="2" id="KW-0812">Transmembrane</keyword>
<evidence type="ECO:0000256" key="1">
    <source>
        <dbReference type="SAM" id="MobiDB-lite"/>
    </source>
</evidence>
<dbReference type="AlphaFoldDB" id="A0A7H1BBB3"/>
<protein>
    <recommendedName>
        <fullName evidence="6">Gram-positive cocci surface proteins LPxTG domain-containing protein</fullName>
    </recommendedName>
</protein>
<dbReference type="RefSeq" id="WP_188338702.1">
    <property type="nucleotide sequence ID" value="NZ_CP061281.1"/>
</dbReference>
<evidence type="ECO:0000256" key="2">
    <source>
        <dbReference type="SAM" id="Phobius"/>
    </source>
</evidence>
<feature type="chain" id="PRO_5039152047" description="Gram-positive cocci surface proteins LPxTG domain-containing protein" evidence="3">
    <location>
        <begin position="26"/>
        <end position="270"/>
    </location>
</feature>
<dbReference type="KEGG" id="sxn:IAG42_22170"/>
<feature type="region of interest" description="Disordered" evidence="1">
    <location>
        <begin position="175"/>
        <end position="232"/>
    </location>
</feature>
<evidence type="ECO:0000313" key="4">
    <source>
        <dbReference type="EMBL" id="QNS06018.1"/>
    </source>
</evidence>
<feature type="signal peptide" evidence="3">
    <location>
        <begin position="1"/>
        <end position="25"/>
    </location>
</feature>
<evidence type="ECO:0000256" key="3">
    <source>
        <dbReference type="SAM" id="SignalP"/>
    </source>
</evidence>
<dbReference type="Proteomes" id="UP000516428">
    <property type="component" value="Chromosome"/>
</dbReference>
<organism evidence="4 5">
    <name type="scientific">Streptomyces xanthii</name>
    <dbReference type="NCBI Taxonomy" id="2768069"/>
    <lineage>
        <taxon>Bacteria</taxon>
        <taxon>Bacillati</taxon>
        <taxon>Actinomycetota</taxon>
        <taxon>Actinomycetes</taxon>
        <taxon>Kitasatosporales</taxon>
        <taxon>Streptomycetaceae</taxon>
        <taxon>Streptomyces</taxon>
    </lineage>
</organism>
<feature type="transmembrane region" description="Helical" evidence="2">
    <location>
        <begin position="240"/>
        <end position="261"/>
    </location>
</feature>
<dbReference type="EMBL" id="CP061281">
    <property type="protein sequence ID" value="QNS06018.1"/>
    <property type="molecule type" value="Genomic_DNA"/>
</dbReference>
<keyword evidence="5" id="KW-1185">Reference proteome</keyword>
<name>A0A7H1BBB3_9ACTN</name>
<evidence type="ECO:0008006" key="6">
    <source>
        <dbReference type="Google" id="ProtNLM"/>
    </source>
</evidence>
<keyword evidence="2" id="KW-1133">Transmembrane helix</keyword>
<keyword evidence="3" id="KW-0732">Signal</keyword>
<sequence>MRPRRPTALALTAAAALTLPLNPTATPTATAAPAPAAPCETTRTTPTRFPLTTRIDAGPDTYRPGDGPRTWSITLTNHTPTRCTSLHPVLVLVDDSRKLRPTGIRLEFRDGARWHPVAFEHTDQDENVGVIGADTGGFSVEPGETVTVPVRLAFSEDTRPDHVVADAALVQRRDDDGDWVGESGHYPFDIVTDDEGGGEEEAGEARADAENGGGDAATSDRPGGTTLAGELARTGPDAPLTALAATAGLCLLGGAAALLLIRRRTAARRH</sequence>
<proteinExistence type="predicted"/>